<reference evidence="1 2" key="1">
    <citation type="submission" date="2017-09" db="EMBL/GenBank/DDBJ databases">
        <title>Depth-based differentiation of microbial function through sediment-hosted aquifers and enrichment of novel symbionts in the deep terrestrial subsurface.</title>
        <authorList>
            <person name="Probst A.J."/>
            <person name="Ladd B."/>
            <person name="Jarett J.K."/>
            <person name="Geller-Mcgrath D.E."/>
            <person name="Sieber C.M."/>
            <person name="Emerson J.B."/>
            <person name="Anantharaman K."/>
            <person name="Thomas B.C."/>
            <person name="Malmstrom R."/>
            <person name="Stieglmeier M."/>
            <person name="Klingl A."/>
            <person name="Woyke T."/>
            <person name="Ryan C.M."/>
            <person name="Banfield J.F."/>
        </authorList>
    </citation>
    <scope>NUCLEOTIDE SEQUENCE [LARGE SCALE GENOMIC DNA]</scope>
    <source>
        <strain evidence="1">CG15_BIG_FIL_POST_REV_8_21_14_020_45_12</strain>
    </source>
</reference>
<evidence type="ECO:0000313" key="1">
    <source>
        <dbReference type="EMBL" id="PIW36276.1"/>
    </source>
</evidence>
<protein>
    <submittedName>
        <fullName evidence="1">Uncharacterized protein</fullName>
    </submittedName>
</protein>
<evidence type="ECO:0000313" key="2">
    <source>
        <dbReference type="Proteomes" id="UP000230292"/>
    </source>
</evidence>
<gene>
    <name evidence="1" type="ORF">COW24_06205</name>
</gene>
<dbReference type="AlphaFoldDB" id="A0A2M7H221"/>
<name>A0A2M7H221_9BACT</name>
<accession>A0A2M7H221</accession>
<dbReference type="EMBL" id="PFGC01000064">
    <property type="protein sequence ID" value="PIW36276.1"/>
    <property type="molecule type" value="Genomic_DNA"/>
</dbReference>
<dbReference type="Proteomes" id="UP000230292">
    <property type="component" value="Unassembled WGS sequence"/>
</dbReference>
<sequence length="109" mass="11949">MSDDSKDHLVTDLMNGRSGPDSVSNLVKFKLLFPELANRFNFEEEVSDLVTRLGALSKDAQQARVFIIVSRLAAILAANEAIIGPDGLVQITPMLEVEQTDELPQRPGI</sequence>
<proteinExistence type="predicted"/>
<organism evidence="1 2">
    <name type="scientific">Candidatus Kerfeldbacteria bacterium CG15_BIG_FIL_POST_REV_8_21_14_020_45_12</name>
    <dbReference type="NCBI Taxonomy" id="2014247"/>
    <lineage>
        <taxon>Bacteria</taxon>
        <taxon>Candidatus Kerfeldiibacteriota</taxon>
    </lineage>
</organism>
<comment type="caution">
    <text evidence="1">The sequence shown here is derived from an EMBL/GenBank/DDBJ whole genome shotgun (WGS) entry which is preliminary data.</text>
</comment>